<dbReference type="AlphaFoldDB" id="A0A699IQ10"/>
<dbReference type="EMBL" id="BKCJ010298892">
    <property type="protein sequence ID" value="GEZ60005.1"/>
    <property type="molecule type" value="Genomic_DNA"/>
</dbReference>
<organism evidence="1">
    <name type="scientific">Tanacetum cinerariifolium</name>
    <name type="common">Dalmatian daisy</name>
    <name type="synonym">Chrysanthemum cinerariifolium</name>
    <dbReference type="NCBI Taxonomy" id="118510"/>
    <lineage>
        <taxon>Eukaryota</taxon>
        <taxon>Viridiplantae</taxon>
        <taxon>Streptophyta</taxon>
        <taxon>Embryophyta</taxon>
        <taxon>Tracheophyta</taxon>
        <taxon>Spermatophyta</taxon>
        <taxon>Magnoliopsida</taxon>
        <taxon>eudicotyledons</taxon>
        <taxon>Gunneridae</taxon>
        <taxon>Pentapetalae</taxon>
        <taxon>asterids</taxon>
        <taxon>campanulids</taxon>
        <taxon>Asterales</taxon>
        <taxon>Asteraceae</taxon>
        <taxon>Asteroideae</taxon>
        <taxon>Anthemideae</taxon>
        <taxon>Anthemidinae</taxon>
        <taxon>Tanacetum</taxon>
    </lineage>
</organism>
<proteinExistence type="predicted"/>
<name>A0A699IQ10_TANCI</name>
<gene>
    <name evidence="1" type="ORF">Tci_531978</name>
</gene>
<comment type="caution">
    <text evidence="1">The sequence shown here is derived from an EMBL/GenBank/DDBJ whole genome shotgun (WGS) entry which is preliminary data.</text>
</comment>
<accession>A0A699IQ10</accession>
<sequence length="150" mass="17588">MFDVKETFGRLQLHLDHLDMDLSKYYNDFSMDEMVDWAEMEVEQQGGSSEHLQKTDKGKKRLFKMKQRLLKLGLILQPKAKRRLVKMQHRVLKLGIVDSDYNIDYNSDDDSEFCHVILSGGNLFEVRSKSEGFTVDEGKKTCGYRMWQLS</sequence>
<reference evidence="1" key="1">
    <citation type="journal article" date="2019" name="Sci. Rep.">
        <title>Draft genome of Tanacetum cinerariifolium, the natural source of mosquito coil.</title>
        <authorList>
            <person name="Yamashiro T."/>
            <person name="Shiraishi A."/>
            <person name="Satake H."/>
            <person name="Nakayama K."/>
        </authorList>
    </citation>
    <scope>NUCLEOTIDE SEQUENCE</scope>
</reference>
<evidence type="ECO:0000313" key="1">
    <source>
        <dbReference type="EMBL" id="GEZ60005.1"/>
    </source>
</evidence>
<protein>
    <submittedName>
        <fullName evidence="1">Transposon protein, putative, Mutator sub-class</fullName>
    </submittedName>
</protein>